<evidence type="ECO:0000313" key="3">
    <source>
        <dbReference type="Proteomes" id="UP001055439"/>
    </source>
</evidence>
<evidence type="ECO:0000256" key="1">
    <source>
        <dbReference type="SAM" id="MobiDB-lite"/>
    </source>
</evidence>
<name>A0A9E7JN00_9LILI</name>
<dbReference type="Proteomes" id="UP001055439">
    <property type="component" value="Chromosome 2"/>
</dbReference>
<sequence>MELRREREQNDETNINTSSEVSSLIKMETAKEYSIKEIKRKIILLIEDFYSMTCDGPSSAQKVVVLSFYKI</sequence>
<dbReference type="AlphaFoldDB" id="A0A9E7JN00"/>
<feature type="region of interest" description="Disordered" evidence="1">
    <location>
        <begin position="1"/>
        <end position="21"/>
    </location>
</feature>
<feature type="compositionally biased region" description="Basic and acidic residues" evidence="1">
    <location>
        <begin position="1"/>
        <end position="10"/>
    </location>
</feature>
<protein>
    <submittedName>
        <fullName evidence="2">Uncharacterized protein</fullName>
    </submittedName>
</protein>
<gene>
    <name evidence="2" type="ORF">MUK42_27139</name>
</gene>
<accession>A0A9E7JN00</accession>
<reference evidence="2" key="1">
    <citation type="submission" date="2022-05" db="EMBL/GenBank/DDBJ databases">
        <title>The Musa troglodytarum L. genome provides insights into the mechanism of non-climacteric behaviour and enrichment of carotenoids.</title>
        <authorList>
            <person name="Wang J."/>
        </authorList>
    </citation>
    <scope>NUCLEOTIDE SEQUENCE</scope>
    <source>
        <tissue evidence="2">Leaf</tissue>
    </source>
</reference>
<evidence type="ECO:0000313" key="2">
    <source>
        <dbReference type="EMBL" id="URD87060.1"/>
    </source>
</evidence>
<keyword evidence="3" id="KW-1185">Reference proteome</keyword>
<dbReference type="OrthoDB" id="1850776at2759"/>
<organism evidence="2 3">
    <name type="scientific">Musa troglodytarum</name>
    <name type="common">fe'i banana</name>
    <dbReference type="NCBI Taxonomy" id="320322"/>
    <lineage>
        <taxon>Eukaryota</taxon>
        <taxon>Viridiplantae</taxon>
        <taxon>Streptophyta</taxon>
        <taxon>Embryophyta</taxon>
        <taxon>Tracheophyta</taxon>
        <taxon>Spermatophyta</taxon>
        <taxon>Magnoliopsida</taxon>
        <taxon>Liliopsida</taxon>
        <taxon>Zingiberales</taxon>
        <taxon>Musaceae</taxon>
        <taxon>Musa</taxon>
    </lineage>
</organism>
<dbReference type="EMBL" id="CP097504">
    <property type="protein sequence ID" value="URD87060.1"/>
    <property type="molecule type" value="Genomic_DNA"/>
</dbReference>
<proteinExistence type="predicted"/>
<feature type="compositionally biased region" description="Polar residues" evidence="1">
    <location>
        <begin position="12"/>
        <end position="21"/>
    </location>
</feature>